<dbReference type="InterPro" id="IPR006311">
    <property type="entry name" value="TAT_signal"/>
</dbReference>
<evidence type="ECO:0000256" key="4">
    <source>
        <dbReference type="ARBA" id="ARBA00022729"/>
    </source>
</evidence>
<keyword evidence="8" id="KW-1185">Reference proteome</keyword>
<dbReference type="Gene3D" id="3.10.105.10">
    <property type="entry name" value="Dipeptide-binding Protein, Domain 3"/>
    <property type="match status" value="1"/>
</dbReference>
<comment type="subcellular location">
    <subcellularLocation>
        <location evidence="1">Periplasm</location>
    </subcellularLocation>
</comment>
<feature type="chain" id="PRO_5046278078" evidence="5">
    <location>
        <begin position="28"/>
        <end position="533"/>
    </location>
</feature>
<evidence type="ECO:0000259" key="6">
    <source>
        <dbReference type="Pfam" id="PF00496"/>
    </source>
</evidence>
<keyword evidence="3" id="KW-0813">Transport</keyword>
<organism evidence="7 8">
    <name type="scientific">Methylobacterium goesingense</name>
    <dbReference type="NCBI Taxonomy" id="243690"/>
    <lineage>
        <taxon>Bacteria</taxon>
        <taxon>Pseudomonadati</taxon>
        <taxon>Pseudomonadota</taxon>
        <taxon>Alphaproteobacteria</taxon>
        <taxon>Hyphomicrobiales</taxon>
        <taxon>Methylobacteriaceae</taxon>
        <taxon>Methylobacterium</taxon>
    </lineage>
</organism>
<feature type="domain" description="Solute-binding protein family 5" evidence="6">
    <location>
        <begin position="74"/>
        <end position="452"/>
    </location>
</feature>
<evidence type="ECO:0000313" key="7">
    <source>
        <dbReference type="EMBL" id="MET3695282.1"/>
    </source>
</evidence>
<dbReference type="Gene3D" id="3.40.190.10">
    <property type="entry name" value="Periplasmic binding protein-like II"/>
    <property type="match status" value="1"/>
</dbReference>
<name>A0ABV2LBS2_9HYPH</name>
<dbReference type="InterPro" id="IPR039424">
    <property type="entry name" value="SBP_5"/>
</dbReference>
<dbReference type="PIRSF" id="PIRSF002741">
    <property type="entry name" value="MppA"/>
    <property type="match status" value="1"/>
</dbReference>
<reference evidence="7 8" key="1">
    <citation type="submission" date="2024-06" db="EMBL/GenBank/DDBJ databases">
        <title>Genomic Encyclopedia of Type Strains, Phase IV (KMG-IV): sequencing the most valuable type-strain genomes for metagenomic binning, comparative biology and taxonomic classification.</title>
        <authorList>
            <person name="Goeker M."/>
        </authorList>
    </citation>
    <scope>NUCLEOTIDE SEQUENCE [LARGE SCALE GENOMIC DNA]</scope>
    <source>
        <strain evidence="7 8">DSM 21331</strain>
    </source>
</reference>
<dbReference type="EMBL" id="JBEPMM010000025">
    <property type="protein sequence ID" value="MET3695282.1"/>
    <property type="molecule type" value="Genomic_DNA"/>
</dbReference>
<dbReference type="InterPro" id="IPR030678">
    <property type="entry name" value="Peptide/Ni-bd"/>
</dbReference>
<evidence type="ECO:0000256" key="2">
    <source>
        <dbReference type="ARBA" id="ARBA00005695"/>
    </source>
</evidence>
<dbReference type="PANTHER" id="PTHR30290:SF10">
    <property type="entry name" value="PERIPLASMIC OLIGOPEPTIDE-BINDING PROTEIN-RELATED"/>
    <property type="match status" value="1"/>
</dbReference>
<dbReference type="PROSITE" id="PS51318">
    <property type="entry name" value="TAT"/>
    <property type="match status" value="1"/>
</dbReference>
<sequence>MLRPHRRHWLVGGAVLLAAGGVGRAAAAPADLYRRGNDADPETLDPHKSSTVAEAHILRDLYEGLLTYDNHGAIIPGAATAWAVSEDRLTYDFTLRADGRWSNGDPVRAADFVFALRRILAPATAAKYAEILFPLKNARSVNQGALPLEALGVAAPDERRLVLTLEQPTPYLLELLTHQTSLPVHPPSVARHGDAFARAGNSVTNGPYRLREVVPNDRITLERNPHFHAVATVAIPQVAFLPTPDLSSAVRRYAAGEIDSLADLPGDQIASLQARFGTQVVLGPALGLYALAVNTRKAPFDDVRVRRALSLVIDREFLASKLWGETMEPAYALCPPGLDHYRTPPETPGREALPIDREDEARALLTAAGFGEGRPLRVEYRFNTSDNNRNTALAIADMWRGIGVVTRFVYTDAKTHFAYLRDGGDFDVARMSWIADYSDPQNFLFLLESGNDGLNPGHYSNPAYDALMRRAAAERDIARRADLLYEAETIVVTELPWIPVMHTRSKALIAPRLSGYHPNLRNAAPTRFLRLTA</sequence>
<dbReference type="CDD" id="cd08504">
    <property type="entry name" value="PBP2_OppA"/>
    <property type="match status" value="1"/>
</dbReference>
<gene>
    <name evidence="7" type="ORF">ABID43_004850</name>
</gene>
<dbReference type="SUPFAM" id="SSF53850">
    <property type="entry name" value="Periplasmic binding protein-like II"/>
    <property type="match status" value="1"/>
</dbReference>
<protein>
    <submittedName>
        <fullName evidence="7">Oligopeptide transport system substrate-binding protein</fullName>
    </submittedName>
</protein>
<keyword evidence="4 5" id="KW-0732">Signal</keyword>
<dbReference type="Gene3D" id="3.90.76.10">
    <property type="entry name" value="Dipeptide-binding Protein, Domain 1"/>
    <property type="match status" value="1"/>
</dbReference>
<dbReference type="Proteomes" id="UP001549145">
    <property type="component" value="Unassembled WGS sequence"/>
</dbReference>
<evidence type="ECO:0000313" key="8">
    <source>
        <dbReference type="Proteomes" id="UP001549145"/>
    </source>
</evidence>
<evidence type="ECO:0000256" key="5">
    <source>
        <dbReference type="SAM" id="SignalP"/>
    </source>
</evidence>
<evidence type="ECO:0000256" key="1">
    <source>
        <dbReference type="ARBA" id="ARBA00004418"/>
    </source>
</evidence>
<comment type="similarity">
    <text evidence="2">Belongs to the bacterial solute-binding protein 5 family.</text>
</comment>
<proteinExistence type="inferred from homology"/>
<dbReference type="RefSeq" id="WP_238282709.1">
    <property type="nucleotide sequence ID" value="NZ_BPQL01000189.1"/>
</dbReference>
<accession>A0ABV2LBS2</accession>
<dbReference type="InterPro" id="IPR000914">
    <property type="entry name" value="SBP_5_dom"/>
</dbReference>
<evidence type="ECO:0000256" key="3">
    <source>
        <dbReference type="ARBA" id="ARBA00022448"/>
    </source>
</evidence>
<feature type="signal peptide" evidence="5">
    <location>
        <begin position="1"/>
        <end position="27"/>
    </location>
</feature>
<comment type="caution">
    <text evidence="7">The sequence shown here is derived from an EMBL/GenBank/DDBJ whole genome shotgun (WGS) entry which is preliminary data.</text>
</comment>
<dbReference type="Pfam" id="PF00496">
    <property type="entry name" value="SBP_bac_5"/>
    <property type="match status" value="1"/>
</dbReference>
<dbReference type="PANTHER" id="PTHR30290">
    <property type="entry name" value="PERIPLASMIC BINDING COMPONENT OF ABC TRANSPORTER"/>
    <property type="match status" value="1"/>
</dbReference>